<dbReference type="AlphaFoldDB" id="A0A8H6JJR5"/>
<gene>
    <name evidence="2" type="ORF">CMUS01_12746</name>
</gene>
<proteinExistence type="predicted"/>
<evidence type="ECO:0000256" key="1">
    <source>
        <dbReference type="SAM" id="MobiDB-lite"/>
    </source>
</evidence>
<comment type="caution">
    <text evidence="2">The sequence shown here is derived from an EMBL/GenBank/DDBJ whole genome shotgun (WGS) entry which is preliminary data.</text>
</comment>
<accession>A0A8H6JJR5</accession>
<feature type="region of interest" description="Disordered" evidence="1">
    <location>
        <begin position="206"/>
        <end position="226"/>
    </location>
</feature>
<evidence type="ECO:0000313" key="3">
    <source>
        <dbReference type="Proteomes" id="UP000639643"/>
    </source>
</evidence>
<keyword evidence="3" id="KW-1185">Reference proteome</keyword>
<sequence>MEIQPARLTKAAKLKLRPYYNLIDQITATIAHLSFSVWEKDCMCGENDYWDMILIACLATISAKMKILAFNLRKNIEGCLERNETFESPESKHNEGPSSEASEVPLDDNSQDEDRYIKEFTGVTSWLVKCFTSVLTGLGAQKSWKIPSNDVDVAAVVYPAGVKGTSTLLFQDRRRSMSGTADTLPMHFCMTALKLVKDLDNKLPQETELPTLSSTPREDAAGSGDKTEETNCFFYIEGHVNRYNLVSDLHGKPLREYSKIWQYIIITITLSISQPDIREAFQNTLRPISALSAFGIPNLLPDDPFYAFLGLRLTPKSPSAPSKTSQFRSTETPFSSLAKQKREILNHIILDPSIRVDFKMPLGILFNRGQNKRKFLQDQHRK</sequence>
<name>A0A8H6JJR5_9PEZI</name>
<protein>
    <submittedName>
        <fullName evidence="2">Uncharacterized protein</fullName>
    </submittedName>
</protein>
<organism evidence="2 3">
    <name type="scientific">Colletotrichum musicola</name>
    <dbReference type="NCBI Taxonomy" id="2175873"/>
    <lineage>
        <taxon>Eukaryota</taxon>
        <taxon>Fungi</taxon>
        <taxon>Dikarya</taxon>
        <taxon>Ascomycota</taxon>
        <taxon>Pezizomycotina</taxon>
        <taxon>Sordariomycetes</taxon>
        <taxon>Hypocreomycetidae</taxon>
        <taxon>Glomerellales</taxon>
        <taxon>Glomerellaceae</taxon>
        <taxon>Colletotrichum</taxon>
        <taxon>Colletotrichum orchidearum species complex</taxon>
    </lineage>
</organism>
<dbReference type="OrthoDB" id="5419219at2759"/>
<feature type="compositionally biased region" description="Basic and acidic residues" evidence="1">
    <location>
        <begin position="86"/>
        <end position="95"/>
    </location>
</feature>
<evidence type="ECO:0000313" key="2">
    <source>
        <dbReference type="EMBL" id="KAF6813885.1"/>
    </source>
</evidence>
<reference evidence="2" key="1">
    <citation type="journal article" date="2020" name="Phytopathology">
        <title>Genome Sequence Resources of Colletotrichum truncatum, C. plurivorum, C. musicola, and C. sojae: Four Species Pathogenic to Soybean (Glycine max).</title>
        <authorList>
            <person name="Rogerio F."/>
            <person name="Boufleur T.R."/>
            <person name="Ciampi-Guillardi M."/>
            <person name="Sukno S.A."/>
            <person name="Thon M.R."/>
            <person name="Massola Junior N.S."/>
            <person name="Baroncelli R."/>
        </authorList>
    </citation>
    <scope>NUCLEOTIDE SEQUENCE</scope>
    <source>
        <strain evidence="2">LFN0074</strain>
    </source>
</reference>
<dbReference type="EMBL" id="WIGM01000745">
    <property type="protein sequence ID" value="KAF6813885.1"/>
    <property type="molecule type" value="Genomic_DNA"/>
</dbReference>
<feature type="region of interest" description="Disordered" evidence="1">
    <location>
        <begin position="86"/>
        <end position="109"/>
    </location>
</feature>
<feature type="compositionally biased region" description="Basic and acidic residues" evidence="1">
    <location>
        <begin position="216"/>
        <end position="226"/>
    </location>
</feature>
<dbReference type="Proteomes" id="UP000639643">
    <property type="component" value="Unassembled WGS sequence"/>
</dbReference>